<evidence type="ECO:0008006" key="3">
    <source>
        <dbReference type="Google" id="ProtNLM"/>
    </source>
</evidence>
<organism evidence="1 2">
    <name type="scientific">Ralstonia edaphi</name>
    <dbReference type="NCBI Taxonomy" id="3058599"/>
    <lineage>
        <taxon>Bacteria</taxon>
        <taxon>Pseudomonadati</taxon>
        <taxon>Pseudomonadota</taxon>
        <taxon>Betaproteobacteria</taxon>
        <taxon>Burkholderiales</taxon>
        <taxon>Burkholderiaceae</taxon>
        <taxon>Ralstonia</taxon>
    </lineage>
</organism>
<sequence length="266" mass="28947">MSEVAAIQPQQFDLSPRNLQEAMEFAGHLADSSIVPKDFQGKPGNVLVAIQWGMELGLKPMQAMQNIAVINGRPSLWGDAVLALVLASPACEYVNEYDENGTAVCVVKRRGHAEHVERFGDAEAKTAGLLNKSGPWTQYPKRMKKMRARAFALRDKFSDVLKGIPIAEEVMDIPVERDITPRNASPSQIAQAALPKPAERDDRLNNIIADLEIVAKEGGADPLADAWGKLTKDDRKAIGPDELARLKALTGEAAQTDAENQEQSNG</sequence>
<proteinExistence type="predicted"/>
<keyword evidence="2" id="KW-1185">Reference proteome</keyword>
<gene>
    <name evidence="1" type="ORF">R16034_00853</name>
</gene>
<comment type="caution">
    <text evidence="1">The sequence shown here is derived from an EMBL/GenBank/DDBJ whole genome shotgun (WGS) entry which is preliminary data.</text>
</comment>
<dbReference type="EMBL" id="CATWHI010000001">
    <property type="protein sequence ID" value="CAJ0737801.1"/>
    <property type="molecule type" value="Genomic_DNA"/>
</dbReference>
<dbReference type="Proteomes" id="UP001189225">
    <property type="component" value="Unassembled WGS sequence"/>
</dbReference>
<dbReference type="RefSeq" id="WP_316898782.1">
    <property type="nucleotide sequence ID" value="NZ_CATWHI010000001.1"/>
</dbReference>
<accession>A0AB72WXP4</accession>
<dbReference type="AlphaFoldDB" id="A0AB72WXP4"/>
<protein>
    <recommendedName>
        <fullName evidence="3">RecT family protein</fullName>
    </recommendedName>
</protein>
<reference evidence="1 2" key="1">
    <citation type="submission" date="2023-07" db="EMBL/GenBank/DDBJ databases">
        <authorList>
            <person name="Peeters C."/>
        </authorList>
    </citation>
    <scope>NUCLEOTIDE SEQUENCE [LARGE SCALE GENOMIC DNA]</scope>
    <source>
        <strain evidence="1 2">R-16034</strain>
    </source>
</reference>
<name>A0AB72WXP4_9RALS</name>
<evidence type="ECO:0000313" key="2">
    <source>
        <dbReference type="Proteomes" id="UP001189225"/>
    </source>
</evidence>
<evidence type="ECO:0000313" key="1">
    <source>
        <dbReference type="EMBL" id="CAJ0737801.1"/>
    </source>
</evidence>